<reference evidence="9" key="1">
    <citation type="journal article" date="2019" name="Int. J. Syst. Evol. Microbiol.">
        <title>The Global Catalogue of Microorganisms (GCM) 10K type strain sequencing project: providing services to taxonomists for standard genome sequencing and annotation.</title>
        <authorList>
            <consortium name="The Broad Institute Genomics Platform"/>
            <consortium name="The Broad Institute Genome Sequencing Center for Infectious Disease"/>
            <person name="Wu L."/>
            <person name="Ma J."/>
        </authorList>
    </citation>
    <scope>NUCLEOTIDE SEQUENCE [LARGE SCALE GENOMIC DNA]</scope>
    <source>
        <strain evidence="9">CCUG 43304</strain>
    </source>
</reference>
<evidence type="ECO:0000256" key="3">
    <source>
        <dbReference type="ARBA" id="ARBA00022679"/>
    </source>
</evidence>
<evidence type="ECO:0000256" key="2">
    <source>
        <dbReference type="ARBA" id="ARBA00022527"/>
    </source>
</evidence>
<dbReference type="InterPro" id="IPR053524">
    <property type="entry name" value="Aerial_hyphae_peptide-synth"/>
</dbReference>
<dbReference type="Gene3D" id="3.30.200.20">
    <property type="entry name" value="Phosphorylase Kinase, domain 1"/>
    <property type="match status" value="1"/>
</dbReference>
<dbReference type="Pfam" id="PF25816">
    <property type="entry name" value="RamC_N"/>
    <property type="match status" value="1"/>
</dbReference>
<evidence type="ECO:0000256" key="1">
    <source>
        <dbReference type="ARBA" id="ARBA00012513"/>
    </source>
</evidence>
<evidence type="ECO:0000313" key="8">
    <source>
        <dbReference type="EMBL" id="MFC6357163.1"/>
    </source>
</evidence>
<dbReference type="CDD" id="cd04791">
    <property type="entry name" value="LanC_SerThrkinase"/>
    <property type="match status" value="1"/>
</dbReference>
<dbReference type="SUPFAM" id="SSF158745">
    <property type="entry name" value="LanC-like"/>
    <property type="match status" value="1"/>
</dbReference>
<dbReference type="InterPro" id="IPR011009">
    <property type="entry name" value="Kinase-like_dom_sf"/>
</dbReference>
<name>A0ABW1VGC5_9MICO</name>
<accession>A0ABW1VGC5</accession>
<dbReference type="PROSITE" id="PS50011">
    <property type="entry name" value="PROTEIN_KINASE_DOM"/>
    <property type="match status" value="1"/>
</dbReference>
<dbReference type="Gene3D" id="1.10.510.10">
    <property type="entry name" value="Transferase(Phosphotransferase) domain 1"/>
    <property type="match status" value="1"/>
</dbReference>
<keyword evidence="3" id="KW-0808">Transferase</keyword>
<evidence type="ECO:0000256" key="6">
    <source>
        <dbReference type="ARBA" id="ARBA00022840"/>
    </source>
</evidence>
<dbReference type="RefSeq" id="WP_386732700.1">
    <property type="nucleotide sequence ID" value="NZ_JBHSTP010000003.1"/>
</dbReference>
<evidence type="ECO:0000313" key="9">
    <source>
        <dbReference type="Proteomes" id="UP001596306"/>
    </source>
</evidence>
<dbReference type="InterPro" id="IPR012341">
    <property type="entry name" value="6hp_glycosidase-like_sf"/>
</dbReference>
<keyword evidence="4" id="KW-0547">Nucleotide-binding</keyword>
<dbReference type="Gene3D" id="1.50.10.10">
    <property type="match status" value="1"/>
</dbReference>
<dbReference type="NCBIfam" id="NF038151">
    <property type="entry name" value="lanthi_synth_III"/>
    <property type="match status" value="1"/>
</dbReference>
<keyword evidence="9" id="KW-1185">Reference proteome</keyword>
<keyword evidence="5" id="KW-0418">Kinase</keyword>
<dbReference type="InterPro" id="IPR007822">
    <property type="entry name" value="LANC-like"/>
</dbReference>
<organism evidence="8 9">
    <name type="scientific">Luethyella okanaganae</name>
    <dbReference type="NCBI Taxonomy" id="69372"/>
    <lineage>
        <taxon>Bacteria</taxon>
        <taxon>Bacillati</taxon>
        <taxon>Actinomycetota</taxon>
        <taxon>Actinomycetes</taxon>
        <taxon>Micrococcales</taxon>
        <taxon>Microbacteriaceae</taxon>
        <taxon>Luethyella</taxon>
    </lineage>
</organism>
<keyword evidence="6" id="KW-0067">ATP-binding</keyword>
<dbReference type="InterPro" id="IPR000719">
    <property type="entry name" value="Prot_kinase_dom"/>
</dbReference>
<dbReference type="SMART" id="SM00220">
    <property type="entry name" value="S_TKc"/>
    <property type="match status" value="1"/>
</dbReference>
<evidence type="ECO:0000256" key="4">
    <source>
        <dbReference type="ARBA" id="ARBA00022741"/>
    </source>
</evidence>
<comment type="caution">
    <text evidence="8">The sequence shown here is derived from an EMBL/GenBank/DDBJ whole genome shotgun (WGS) entry which is preliminary data.</text>
</comment>
<dbReference type="Proteomes" id="UP001596306">
    <property type="component" value="Unassembled WGS sequence"/>
</dbReference>
<feature type="domain" description="Protein kinase" evidence="7">
    <location>
        <begin position="229"/>
        <end position="489"/>
    </location>
</feature>
<dbReference type="SUPFAM" id="SSF56112">
    <property type="entry name" value="Protein kinase-like (PK-like)"/>
    <property type="match status" value="1"/>
</dbReference>
<dbReference type="PANTHER" id="PTHR43289">
    <property type="entry name" value="MITOGEN-ACTIVATED PROTEIN KINASE KINASE KINASE 20-RELATED"/>
    <property type="match status" value="1"/>
</dbReference>
<sequence length="896" mass="95925">MDPTYLRFTAADPVFYDIPTLHRTARRTVRYHPADGQAWAGWEHHDDGFWSFWRPADRQLPDQGWKIHVTTTPADAARVLRLVSAYCHDHSLPFKHLPGLDELRAANAKDADRAASGKFITIYPGDVAELQSALNGLDALIGGTPGPYVLSDLRWKDGPLFVRYGSFVRTIARDPDGRQILAVRNPDGALVEDRRGAGFAPPPWVELPGFLSEQLDALGAGTAPADFGYQITRVLHYSNAGGVYQATTPTGDPVVLKEARPHAGLTPDGRDARDRLIDEESRLRALAGPTVVAVRESFDFHGHRFLVLDHVDGANLGAEIVARCPAIRATAAPADYLEYRQWALGIAAQLDEAFGRIHAAGYVHGDLHPNNVLVAPDGSIVLLDFEMARSASDDAAAVIGAPGFVALDGRGGLAADRYALACLKLFLFFPLTPLLGLDPLKADDLLDAARDAYALDETWLAGVRAGLALPGRDSLGSRSRLARAADTAIRSWSVGSEDAVLALQVMIGRSLGASADFSRADRAWPGDIRQFAENGYGLAHGAAGVIHALDACSLDIDPQAFDWLADATGFADGTSEAQQLGLYDGLAGVAWLHRQHSRDRQADELLNRLRAIDPSRLGSDLYGGMPGLGLYLLAEAERDPALETDAVQIATILRARHDARPRLDPGDAAPTVRTGRGGLMWGPSGTALFALRLYERTGDRAHLRLAVDALDRDLASCAVAGDGSLQVNEGWRLMPYLATGSAGIGLVIAGLLPHLGDPHRYLAALDGIRAAASTPFVIEPGLFHGRAGLIHFLAYLARTGLGTAASDAALLAHVEALKIHAVRHRTGIAFPGQGLLRLSCDFATGSAGVLTALQAHGLLAHDESRDGWDTLLPLLLPAPASRLVLTNPRPPHEERG</sequence>
<dbReference type="PANTHER" id="PTHR43289:SF6">
    <property type="entry name" value="SERINE_THREONINE-PROTEIN KINASE NEKL-3"/>
    <property type="match status" value="1"/>
</dbReference>
<proteinExistence type="predicted"/>
<dbReference type="InterPro" id="IPR057929">
    <property type="entry name" value="RamC_N"/>
</dbReference>
<dbReference type="InterPro" id="IPR058053">
    <property type="entry name" value="RamC_C"/>
</dbReference>
<gene>
    <name evidence="8" type="primary">lanKC</name>
    <name evidence="8" type="ORF">ACFQB0_13715</name>
</gene>
<protein>
    <recommendedName>
        <fullName evidence="1">non-specific serine/threonine protein kinase</fullName>
        <ecNumber evidence="1">2.7.11.1</ecNumber>
    </recommendedName>
</protein>
<dbReference type="SMART" id="SM01260">
    <property type="entry name" value="LANC_like"/>
    <property type="match status" value="1"/>
</dbReference>
<keyword evidence="2" id="KW-0723">Serine/threonine-protein kinase</keyword>
<dbReference type="EMBL" id="JBHSTP010000003">
    <property type="protein sequence ID" value="MFC6357163.1"/>
    <property type="molecule type" value="Genomic_DNA"/>
</dbReference>
<evidence type="ECO:0000259" key="7">
    <source>
        <dbReference type="PROSITE" id="PS50011"/>
    </source>
</evidence>
<dbReference type="EC" id="2.7.11.1" evidence="1"/>
<evidence type="ECO:0000256" key="5">
    <source>
        <dbReference type="ARBA" id="ARBA00022777"/>
    </source>
</evidence>
<dbReference type="Pfam" id="PF00069">
    <property type="entry name" value="Pkinase"/>
    <property type="match status" value="1"/>
</dbReference>